<reference evidence="3 4" key="1">
    <citation type="journal article" date="2017" name="G3 (Bethesda)">
        <title>First Draft Genome Sequence of the Pathogenic Fungus Lomentospora prolificans (Formerly Scedosporium prolificans).</title>
        <authorList>
            <person name="Luo R."/>
            <person name="Zimin A."/>
            <person name="Workman R."/>
            <person name="Fan Y."/>
            <person name="Pertea G."/>
            <person name="Grossman N."/>
            <person name="Wear M.P."/>
            <person name="Jia B."/>
            <person name="Miller H."/>
            <person name="Casadevall A."/>
            <person name="Timp W."/>
            <person name="Zhang S.X."/>
            <person name="Salzberg S.L."/>
        </authorList>
    </citation>
    <scope>NUCLEOTIDE SEQUENCE [LARGE SCALE GENOMIC DNA]</scope>
    <source>
        <strain evidence="3 4">JHH-5317</strain>
    </source>
</reference>
<dbReference type="OrthoDB" id="2342176at2759"/>
<accession>A0A2N3NH79</accession>
<name>A0A2N3NH79_9PEZI</name>
<evidence type="ECO:0000256" key="1">
    <source>
        <dbReference type="SAM" id="MobiDB-lite"/>
    </source>
</evidence>
<keyword evidence="4" id="KW-1185">Reference proteome</keyword>
<evidence type="ECO:0000256" key="2">
    <source>
        <dbReference type="SAM" id="SignalP"/>
    </source>
</evidence>
<feature type="region of interest" description="Disordered" evidence="1">
    <location>
        <begin position="34"/>
        <end position="61"/>
    </location>
</feature>
<feature type="signal peptide" evidence="2">
    <location>
        <begin position="1"/>
        <end position="28"/>
    </location>
</feature>
<proteinExistence type="predicted"/>
<feature type="chain" id="PRO_5014639141" evidence="2">
    <location>
        <begin position="29"/>
        <end position="126"/>
    </location>
</feature>
<keyword evidence="2" id="KW-0732">Signal</keyword>
<dbReference type="InParanoid" id="A0A2N3NH79"/>
<gene>
    <name evidence="3" type="ORF">jhhlp_001112</name>
</gene>
<dbReference type="VEuPathDB" id="FungiDB:jhhlp_001112"/>
<dbReference type="AlphaFoldDB" id="A0A2N3NH79"/>
<comment type="caution">
    <text evidence="3">The sequence shown here is derived from an EMBL/GenBank/DDBJ whole genome shotgun (WGS) entry which is preliminary data.</text>
</comment>
<dbReference type="EMBL" id="NLAX01000004">
    <property type="protein sequence ID" value="PKS11819.1"/>
    <property type="molecule type" value="Genomic_DNA"/>
</dbReference>
<organism evidence="3 4">
    <name type="scientific">Lomentospora prolificans</name>
    <dbReference type="NCBI Taxonomy" id="41688"/>
    <lineage>
        <taxon>Eukaryota</taxon>
        <taxon>Fungi</taxon>
        <taxon>Dikarya</taxon>
        <taxon>Ascomycota</taxon>
        <taxon>Pezizomycotina</taxon>
        <taxon>Sordariomycetes</taxon>
        <taxon>Hypocreomycetidae</taxon>
        <taxon>Microascales</taxon>
        <taxon>Microascaceae</taxon>
        <taxon>Lomentospora</taxon>
    </lineage>
</organism>
<evidence type="ECO:0000313" key="4">
    <source>
        <dbReference type="Proteomes" id="UP000233524"/>
    </source>
</evidence>
<evidence type="ECO:0000313" key="3">
    <source>
        <dbReference type="EMBL" id="PKS11819.1"/>
    </source>
</evidence>
<feature type="region of interest" description="Disordered" evidence="1">
    <location>
        <begin position="105"/>
        <end position="126"/>
    </location>
</feature>
<protein>
    <submittedName>
        <fullName evidence="3">Uncharacterized protein</fullName>
    </submittedName>
</protein>
<sequence length="126" mass="13398">MARILRLPMSSFLYTLLLFLFSGRSMLAGAVLSSDAGDMSSPSPRELRPRQAAGSGCEGSEGQWNCMTDSWQRCADGIWSIEMPCSDGTICSPAGLTYDFEILHSEDQGDGSGGRPPASGGTKVIE</sequence>
<dbReference type="Proteomes" id="UP000233524">
    <property type="component" value="Unassembled WGS sequence"/>
</dbReference>